<dbReference type="PROSITE" id="PS01029">
    <property type="entry name" value="DEHYDROQUINASE_II"/>
    <property type="match status" value="1"/>
</dbReference>
<evidence type="ECO:0000256" key="1">
    <source>
        <dbReference type="ARBA" id="ARBA00001864"/>
    </source>
</evidence>
<organism evidence="12 13">
    <name type="scientific">Candidatus Methylopumilus turicensis</name>
    <dbReference type="NCBI Taxonomy" id="1581680"/>
    <lineage>
        <taxon>Bacteria</taxon>
        <taxon>Pseudomonadati</taxon>
        <taxon>Pseudomonadota</taxon>
        <taxon>Betaproteobacteria</taxon>
        <taxon>Nitrosomonadales</taxon>
        <taxon>Methylophilaceae</taxon>
        <taxon>Candidatus Methylopumilus</taxon>
    </lineage>
</organism>
<feature type="binding site" evidence="8 10">
    <location>
        <position position="97"/>
    </location>
    <ligand>
        <name>substrate</name>
    </ligand>
</feature>
<dbReference type="HAMAP" id="MF_00169">
    <property type="entry name" value="AroQ"/>
    <property type="match status" value="1"/>
</dbReference>
<proteinExistence type="inferred from homology"/>
<dbReference type="GO" id="GO:0008652">
    <property type="term" value="P:amino acid biosynthetic process"/>
    <property type="evidence" value="ECO:0007669"/>
    <property type="project" value="UniProtKB-KW"/>
</dbReference>
<dbReference type="NCBIfam" id="NF003807">
    <property type="entry name" value="PRK05395.1-4"/>
    <property type="match status" value="1"/>
</dbReference>
<feature type="binding site" evidence="8 10">
    <location>
        <position position="84"/>
    </location>
    <ligand>
        <name>substrate</name>
    </ligand>
</feature>
<dbReference type="NCBIfam" id="NF003804">
    <property type="entry name" value="PRK05395.1-1"/>
    <property type="match status" value="1"/>
</dbReference>
<dbReference type="GO" id="GO:0003855">
    <property type="term" value="F:3-dehydroquinate dehydratase activity"/>
    <property type="evidence" value="ECO:0007669"/>
    <property type="project" value="UniProtKB-UniRule"/>
</dbReference>
<dbReference type="STRING" id="1581680.BN1209_0011"/>
<comment type="pathway">
    <text evidence="3 8">Metabolic intermediate biosynthesis; chorismate biosynthesis; chorismate from D-erythrose 4-phosphate and phosphoenolpyruvate: step 3/7.</text>
</comment>
<dbReference type="Pfam" id="PF01220">
    <property type="entry name" value="DHquinase_II"/>
    <property type="match status" value="1"/>
</dbReference>
<dbReference type="CDD" id="cd00466">
    <property type="entry name" value="DHQase_II"/>
    <property type="match status" value="1"/>
</dbReference>
<name>A0A0B7IS22_9PROT</name>
<dbReference type="InterPro" id="IPR018509">
    <property type="entry name" value="DHquinase_II_CS"/>
</dbReference>
<sequence length="155" mass="17016">MAENNFKSVLVLHGPNLNLLGLREPNHYGNNTLADIDSLMAKRAKEANINLQSFQSNSEVELIQRLHDVANGSADKKVDFIIINPAAFTHTSVALRDALSAIKVPFVEVHLSNIYARETFRHHSYFSDIAVGVISGLGAQGYLLALDYAIQTIAD</sequence>
<dbReference type="KEGG" id="mbac:BN1209_0011"/>
<dbReference type="UniPathway" id="UPA00053">
    <property type="reaction ID" value="UER00086"/>
</dbReference>
<feature type="binding site" evidence="8 10">
    <location>
        <position position="121"/>
    </location>
    <ligand>
        <name>substrate</name>
    </ligand>
</feature>
<keyword evidence="8" id="KW-0028">Amino-acid biosynthesis</keyword>
<comment type="similarity">
    <text evidence="4 8">Belongs to the type-II 3-dehydroquinase family.</text>
</comment>
<comment type="function">
    <text evidence="2 8">Catalyzes a trans-dehydration via an enolate intermediate.</text>
</comment>
<dbReference type="PIRSF" id="PIRSF001399">
    <property type="entry name" value="DHquinase_II"/>
    <property type="match status" value="1"/>
</dbReference>
<feature type="binding site" evidence="8 10">
    <location>
        <begin position="111"/>
        <end position="112"/>
    </location>
    <ligand>
        <name>substrate</name>
    </ligand>
</feature>
<protein>
    <recommendedName>
        <fullName evidence="6 8">3-dehydroquinate dehydratase</fullName>
        <shortName evidence="8">3-dehydroquinase</shortName>
        <ecNumber evidence="6 8">4.2.1.10</ecNumber>
    </recommendedName>
    <alternativeName>
        <fullName evidence="8">Type II DHQase</fullName>
    </alternativeName>
</protein>
<feature type="active site" description="Proton acceptor" evidence="8 9">
    <location>
        <position position="28"/>
    </location>
</feature>
<dbReference type="GO" id="GO:0019631">
    <property type="term" value="P:quinate catabolic process"/>
    <property type="evidence" value="ECO:0007669"/>
    <property type="project" value="TreeGrafter"/>
</dbReference>
<dbReference type="SUPFAM" id="SSF52304">
    <property type="entry name" value="Type II 3-dehydroquinate dehydratase"/>
    <property type="match status" value="1"/>
</dbReference>
<comment type="subunit">
    <text evidence="5 8">Homododecamer.</text>
</comment>
<dbReference type="InterPro" id="IPR001874">
    <property type="entry name" value="DHquinase_II"/>
</dbReference>
<evidence type="ECO:0000256" key="9">
    <source>
        <dbReference type="PIRSR" id="PIRSR001399-1"/>
    </source>
</evidence>
<dbReference type="EMBL" id="LN794158">
    <property type="protein sequence ID" value="CEN55073.1"/>
    <property type="molecule type" value="Genomic_DNA"/>
</dbReference>
<keyword evidence="13" id="KW-1185">Reference proteome</keyword>
<evidence type="ECO:0000256" key="3">
    <source>
        <dbReference type="ARBA" id="ARBA00004902"/>
    </source>
</evidence>
<feature type="active site" description="Proton donor" evidence="8 9">
    <location>
        <position position="110"/>
    </location>
</feature>
<dbReference type="GO" id="GO:0009423">
    <property type="term" value="P:chorismate biosynthetic process"/>
    <property type="evidence" value="ECO:0007669"/>
    <property type="project" value="UniProtKB-UniRule"/>
</dbReference>
<reference evidence="13" key="1">
    <citation type="submission" date="2014-12" db="EMBL/GenBank/DDBJ databases">
        <authorList>
            <person name="Salcher M.M."/>
        </authorList>
    </citation>
    <scope>NUCLEOTIDE SEQUENCE [LARGE SCALE GENOMIC DNA]</scope>
    <source>
        <strain evidence="13">MMS-10A-171</strain>
    </source>
</reference>
<dbReference type="EC" id="4.2.1.10" evidence="6 8"/>
<evidence type="ECO:0000256" key="2">
    <source>
        <dbReference type="ARBA" id="ARBA00003924"/>
    </source>
</evidence>
<evidence type="ECO:0000313" key="13">
    <source>
        <dbReference type="Proteomes" id="UP000056322"/>
    </source>
</evidence>
<dbReference type="GO" id="GO:0009073">
    <property type="term" value="P:aromatic amino acid family biosynthetic process"/>
    <property type="evidence" value="ECO:0007669"/>
    <property type="project" value="UniProtKB-KW"/>
</dbReference>
<dbReference type="PANTHER" id="PTHR21272:SF3">
    <property type="entry name" value="CATABOLIC 3-DEHYDROQUINASE"/>
    <property type="match status" value="1"/>
</dbReference>
<dbReference type="RefSeq" id="WP_045751846.1">
    <property type="nucleotide sequence ID" value="NZ_LN794158.1"/>
</dbReference>
<evidence type="ECO:0000256" key="4">
    <source>
        <dbReference type="ARBA" id="ARBA00011037"/>
    </source>
</evidence>
<evidence type="ECO:0000256" key="8">
    <source>
        <dbReference type="HAMAP-Rule" id="MF_00169"/>
    </source>
</evidence>
<dbReference type="AlphaFoldDB" id="A0A0B7IS22"/>
<evidence type="ECO:0000256" key="11">
    <source>
        <dbReference type="PIRSR" id="PIRSR001399-3"/>
    </source>
</evidence>
<feature type="site" description="Transition state stabilizer" evidence="8 11">
    <location>
        <position position="23"/>
    </location>
</feature>
<dbReference type="OrthoDB" id="9790793at2"/>
<dbReference type="HOGENOM" id="CLU_090968_1_0_4"/>
<dbReference type="NCBIfam" id="TIGR01088">
    <property type="entry name" value="aroQ"/>
    <property type="match status" value="1"/>
</dbReference>
<comment type="catalytic activity">
    <reaction evidence="1 8">
        <text>3-dehydroquinate = 3-dehydroshikimate + H2O</text>
        <dbReference type="Rhea" id="RHEA:21096"/>
        <dbReference type="ChEBI" id="CHEBI:15377"/>
        <dbReference type="ChEBI" id="CHEBI:16630"/>
        <dbReference type="ChEBI" id="CHEBI:32364"/>
        <dbReference type="EC" id="4.2.1.10"/>
    </reaction>
</comment>
<dbReference type="NCBIfam" id="NF003806">
    <property type="entry name" value="PRK05395.1-3"/>
    <property type="match status" value="1"/>
</dbReference>
<evidence type="ECO:0000313" key="12">
    <source>
        <dbReference type="EMBL" id="CEN55073.1"/>
    </source>
</evidence>
<dbReference type="InterPro" id="IPR036441">
    <property type="entry name" value="DHquinase_II_sf"/>
</dbReference>
<dbReference type="PANTHER" id="PTHR21272">
    <property type="entry name" value="CATABOLIC 3-DEHYDROQUINASE"/>
    <property type="match status" value="1"/>
</dbReference>
<evidence type="ECO:0000256" key="10">
    <source>
        <dbReference type="PIRSR" id="PIRSR001399-2"/>
    </source>
</evidence>
<evidence type="ECO:0000256" key="6">
    <source>
        <dbReference type="ARBA" id="ARBA00012060"/>
    </source>
</evidence>
<dbReference type="Gene3D" id="3.40.50.9100">
    <property type="entry name" value="Dehydroquinase, class II"/>
    <property type="match status" value="1"/>
</dbReference>
<dbReference type="NCBIfam" id="NF003805">
    <property type="entry name" value="PRK05395.1-2"/>
    <property type="match status" value="1"/>
</dbReference>
<accession>A0A0B7IS22</accession>
<feature type="binding site" evidence="8 10">
    <location>
        <position position="90"/>
    </location>
    <ligand>
        <name>substrate</name>
    </ligand>
</feature>
<keyword evidence="8" id="KW-0057">Aromatic amino acid biosynthesis</keyword>
<evidence type="ECO:0000256" key="5">
    <source>
        <dbReference type="ARBA" id="ARBA00011193"/>
    </source>
</evidence>
<evidence type="ECO:0000256" key="7">
    <source>
        <dbReference type="ARBA" id="ARBA00023239"/>
    </source>
</evidence>
<dbReference type="Proteomes" id="UP000056322">
    <property type="component" value="Chromosome 1"/>
</dbReference>
<gene>
    <name evidence="8 12" type="primary">aroQ</name>
    <name evidence="12" type="ORF">BN1209_0011</name>
</gene>
<keyword evidence="7 8" id="KW-0456">Lyase</keyword>